<dbReference type="Proteomes" id="UP000724874">
    <property type="component" value="Unassembled WGS sequence"/>
</dbReference>
<proteinExistence type="predicted"/>
<dbReference type="EMBL" id="JADNYJ010000084">
    <property type="protein sequence ID" value="KAF8888481.1"/>
    <property type="molecule type" value="Genomic_DNA"/>
</dbReference>
<evidence type="ECO:0000256" key="1">
    <source>
        <dbReference type="SAM" id="MobiDB-lite"/>
    </source>
</evidence>
<evidence type="ECO:0000313" key="3">
    <source>
        <dbReference type="Proteomes" id="UP000724874"/>
    </source>
</evidence>
<evidence type="ECO:0000313" key="2">
    <source>
        <dbReference type="EMBL" id="KAF8888481.1"/>
    </source>
</evidence>
<sequence>MGPPPVPPNRRSSKSPSVQLPVPTEASRKGKERAVFSAEEDGDVEMDDGSRVRSGPNSTSTPSKPPSISNTLTSPSRTSPPTSIWRPQTSRPPPPDPPPVPPDPADPADPADRNEMKMPPKMRKRWMHHALEKLRVGVMEGEGRVEQGREGERKVMAMEKEKEKSGLVGLGIRIEAENEGTALAAQGDYFIIILLGFFRGRKLM</sequence>
<feature type="compositionally biased region" description="Low complexity" evidence="1">
    <location>
        <begin position="54"/>
        <end position="83"/>
    </location>
</feature>
<keyword evidence="3" id="KW-1185">Reference proteome</keyword>
<accession>A0A9P5TL92</accession>
<protein>
    <submittedName>
        <fullName evidence="2">Uncharacterized protein</fullName>
    </submittedName>
</protein>
<organism evidence="2 3">
    <name type="scientific">Gymnopilus junonius</name>
    <name type="common">Spectacular rustgill mushroom</name>
    <name type="synonym">Gymnopilus spectabilis subsp. junonius</name>
    <dbReference type="NCBI Taxonomy" id="109634"/>
    <lineage>
        <taxon>Eukaryota</taxon>
        <taxon>Fungi</taxon>
        <taxon>Dikarya</taxon>
        <taxon>Basidiomycota</taxon>
        <taxon>Agaricomycotina</taxon>
        <taxon>Agaricomycetes</taxon>
        <taxon>Agaricomycetidae</taxon>
        <taxon>Agaricales</taxon>
        <taxon>Agaricineae</taxon>
        <taxon>Hymenogastraceae</taxon>
        <taxon>Gymnopilus</taxon>
    </lineage>
</organism>
<feature type="compositionally biased region" description="Acidic residues" evidence="1">
    <location>
        <begin position="38"/>
        <end position="47"/>
    </location>
</feature>
<name>A0A9P5TL92_GYMJU</name>
<gene>
    <name evidence="2" type="ORF">CPB84DRAFT_1466888</name>
</gene>
<comment type="caution">
    <text evidence="2">The sequence shown here is derived from an EMBL/GenBank/DDBJ whole genome shotgun (WGS) entry which is preliminary data.</text>
</comment>
<feature type="compositionally biased region" description="Pro residues" evidence="1">
    <location>
        <begin position="90"/>
        <end position="107"/>
    </location>
</feature>
<feature type="region of interest" description="Disordered" evidence="1">
    <location>
        <begin position="1"/>
        <end position="118"/>
    </location>
</feature>
<reference evidence="2" key="1">
    <citation type="submission" date="2020-11" db="EMBL/GenBank/DDBJ databases">
        <authorList>
            <consortium name="DOE Joint Genome Institute"/>
            <person name="Ahrendt S."/>
            <person name="Riley R."/>
            <person name="Andreopoulos W."/>
            <person name="LaButti K."/>
            <person name="Pangilinan J."/>
            <person name="Ruiz-duenas F.J."/>
            <person name="Barrasa J.M."/>
            <person name="Sanchez-Garcia M."/>
            <person name="Camarero S."/>
            <person name="Miyauchi S."/>
            <person name="Serrano A."/>
            <person name="Linde D."/>
            <person name="Babiker R."/>
            <person name="Drula E."/>
            <person name="Ayuso-Fernandez I."/>
            <person name="Pacheco R."/>
            <person name="Padilla G."/>
            <person name="Ferreira P."/>
            <person name="Barriuso J."/>
            <person name="Kellner H."/>
            <person name="Castanera R."/>
            <person name="Alfaro M."/>
            <person name="Ramirez L."/>
            <person name="Pisabarro A.G."/>
            <person name="Kuo A."/>
            <person name="Tritt A."/>
            <person name="Lipzen A."/>
            <person name="He G."/>
            <person name="Yan M."/>
            <person name="Ng V."/>
            <person name="Cullen D."/>
            <person name="Martin F."/>
            <person name="Rosso M.-N."/>
            <person name="Henrissat B."/>
            <person name="Hibbett D."/>
            <person name="Martinez A.T."/>
            <person name="Grigoriev I.V."/>
        </authorList>
    </citation>
    <scope>NUCLEOTIDE SEQUENCE</scope>
    <source>
        <strain evidence="2">AH 44721</strain>
    </source>
</reference>
<dbReference type="AlphaFoldDB" id="A0A9P5TL92"/>